<dbReference type="InterPro" id="IPR051121">
    <property type="entry name" value="FAH"/>
</dbReference>
<dbReference type="RefSeq" id="WP_093538527.1">
    <property type="nucleotide sequence ID" value="NZ_FOXU01000011.1"/>
</dbReference>
<dbReference type="EMBL" id="FOXU01000011">
    <property type="protein sequence ID" value="SFQ76212.1"/>
    <property type="molecule type" value="Genomic_DNA"/>
</dbReference>
<comment type="similarity">
    <text evidence="1">Belongs to the FAH family.</text>
</comment>
<keyword evidence="2" id="KW-0479">Metal-binding</keyword>
<evidence type="ECO:0000313" key="5">
    <source>
        <dbReference type="Proteomes" id="UP000198734"/>
    </source>
</evidence>
<feature type="domain" description="Fumarylacetoacetase-like C-terminal" evidence="3">
    <location>
        <begin position="71"/>
        <end position="314"/>
    </location>
</feature>
<dbReference type="Gene3D" id="3.90.850.10">
    <property type="entry name" value="Fumarylacetoacetase-like, C-terminal domain"/>
    <property type="match status" value="1"/>
</dbReference>
<dbReference type="GO" id="GO:0046872">
    <property type="term" value="F:metal ion binding"/>
    <property type="evidence" value="ECO:0007669"/>
    <property type="project" value="UniProtKB-KW"/>
</dbReference>
<dbReference type="PANTHER" id="PTHR42796">
    <property type="entry name" value="FUMARYLACETOACETATE HYDROLASE DOMAIN-CONTAINING PROTEIN 2A-RELATED"/>
    <property type="match status" value="1"/>
</dbReference>
<keyword evidence="5" id="KW-1185">Reference proteome</keyword>
<dbReference type="Pfam" id="PF01557">
    <property type="entry name" value="FAA_hydrolase"/>
    <property type="match status" value="1"/>
</dbReference>
<dbReference type="GO" id="GO:0044281">
    <property type="term" value="P:small molecule metabolic process"/>
    <property type="evidence" value="ECO:0007669"/>
    <property type="project" value="UniProtKB-ARBA"/>
</dbReference>
<accession>A0A1I6B5K2</accession>
<dbReference type="InterPro" id="IPR036663">
    <property type="entry name" value="Fumarylacetoacetase_C_sf"/>
</dbReference>
<sequence length="321" mass="36775">MGTRLLRFEYDRQECWGIYEEDLRLIEGTFPTLRSILTDGHSQITRAKTEGIIISMEEITLLSPITHDGNIYCQGTNYAEHREEAGFTQQKPAYNLLFMKSPSTLSAANTNIICPQDVQLLDYEIELGLVLKQDITEETNITTQNIGDYIGGLVIANDVSARDIQIVEQQWFKGKSYRTFCPTGPYLYLLEQDEIHYLNDLELILRVNDEVRQHSFSDHLLFKPTDTLTEMSTIFDLRIGDLILTGTPGGVCLRLNKDILEKMIDINTTYEEKINYFVDTQKENGYLLPGDIIELEIRSRDHYIDLGKQRSTVVQSISVNS</sequence>
<dbReference type="AlphaFoldDB" id="A0A1I6B5K2"/>
<protein>
    <submittedName>
        <fullName evidence="4">2-keto-4-pentenoate hydratase/2-oxohepta-3-ene-1,7-dioic acid hydratase (Catechol pathway)</fullName>
    </submittedName>
</protein>
<dbReference type="PANTHER" id="PTHR42796:SF4">
    <property type="entry name" value="FUMARYLACETOACETATE HYDROLASE DOMAIN-CONTAINING PROTEIN 2A"/>
    <property type="match status" value="1"/>
</dbReference>
<dbReference type="OrthoDB" id="9805307at2"/>
<evidence type="ECO:0000313" key="4">
    <source>
        <dbReference type="EMBL" id="SFQ76212.1"/>
    </source>
</evidence>
<dbReference type="STRING" id="126156.SAMN05421670_0181"/>
<dbReference type="Proteomes" id="UP000198734">
    <property type="component" value="Unassembled WGS sequence"/>
</dbReference>
<evidence type="ECO:0000256" key="1">
    <source>
        <dbReference type="ARBA" id="ARBA00010211"/>
    </source>
</evidence>
<organism evidence="4 5">
    <name type="scientific">Psychrobacillus psychrotolerans</name>
    <dbReference type="NCBI Taxonomy" id="126156"/>
    <lineage>
        <taxon>Bacteria</taxon>
        <taxon>Bacillati</taxon>
        <taxon>Bacillota</taxon>
        <taxon>Bacilli</taxon>
        <taxon>Bacillales</taxon>
        <taxon>Bacillaceae</taxon>
        <taxon>Psychrobacillus</taxon>
    </lineage>
</organism>
<reference evidence="5" key="1">
    <citation type="submission" date="2016-10" db="EMBL/GenBank/DDBJ databases">
        <authorList>
            <person name="Varghese N."/>
            <person name="Submissions S."/>
        </authorList>
    </citation>
    <scope>NUCLEOTIDE SEQUENCE [LARGE SCALE GENOMIC DNA]</scope>
    <source>
        <strain evidence="5">DSM 11706</strain>
    </source>
</reference>
<name>A0A1I6B5K2_9BACI</name>
<evidence type="ECO:0000256" key="2">
    <source>
        <dbReference type="ARBA" id="ARBA00022723"/>
    </source>
</evidence>
<evidence type="ECO:0000259" key="3">
    <source>
        <dbReference type="Pfam" id="PF01557"/>
    </source>
</evidence>
<dbReference type="GO" id="GO:0003824">
    <property type="term" value="F:catalytic activity"/>
    <property type="evidence" value="ECO:0007669"/>
    <property type="project" value="InterPro"/>
</dbReference>
<dbReference type="InterPro" id="IPR011234">
    <property type="entry name" value="Fumarylacetoacetase-like_C"/>
</dbReference>
<proteinExistence type="inferred from homology"/>
<gene>
    <name evidence="4" type="ORF">SAMN05421670_0181</name>
</gene>
<dbReference type="SUPFAM" id="SSF56529">
    <property type="entry name" value="FAH"/>
    <property type="match status" value="1"/>
</dbReference>